<evidence type="ECO:0000256" key="5">
    <source>
        <dbReference type="ARBA" id="ARBA00023002"/>
    </source>
</evidence>
<evidence type="ECO:0000256" key="1">
    <source>
        <dbReference type="ARBA" id="ARBA00004985"/>
    </source>
</evidence>
<evidence type="ECO:0000256" key="7">
    <source>
        <dbReference type="HAMAP-Rule" id="MF_00412"/>
    </source>
</evidence>
<name>A0A938YXI5_9ARCH</name>
<dbReference type="PANTHER" id="PTHR11063:SF8">
    <property type="entry name" value="DELTA-1-PYRROLINE-5-CARBOXYLATE SYNTHASE"/>
    <property type="match status" value="1"/>
</dbReference>
<dbReference type="NCBIfam" id="TIGR00407">
    <property type="entry name" value="proA"/>
    <property type="match status" value="1"/>
</dbReference>
<dbReference type="Proteomes" id="UP000809243">
    <property type="component" value="Unassembled WGS sequence"/>
</dbReference>
<dbReference type="EMBL" id="JAFGDB010000072">
    <property type="protein sequence ID" value="MBN2067650.1"/>
    <property type="molecule type" value="Genomic_DNA"/>
</dbReference>
<comment type="pathway">
    <text evidence="1 7">Amino-acid biosynthesis; L-proline biosynthesis; L-glutamate 5-semialdehyde from L-glutamate: step 2/2.</text>
</comment>
<dbReference type="Gene3D" id="3.40.605.10">
    <property type="entry name" value="Aldehyde Dehydrogenase, Chain A, domain 1"/>
    <property type="match status" value="1"/>
</dbReference>
<dbReference type="AlphaFoldDB" id="A0A938YXI5"/>
<evidence type="ECO:0000256" key="2">
    <source>
        <dbReference type="ARBA" id="ARBA00022605"/>
    </source>
</evidence>
<comment type="function">
    <text evidence="7">Catalyzes the NADPH-dependent reduction of L-glutamate 5-phosphate into L-glutamate 5-semialdehyde and phosphate. The product spontaneously undergoes cyclization to form 1-pyrroline-5-carboxylate.</text>
</comment>
<sequence>MQGIALRARKAAARLGIAPTGQKNRALWEMAAHLKKDAGKIAAANKKDLDAARKKGMKPALIDRLALDKARIEKIASELEEVIALNDPVSETLEEWKQKDGLLIRKVRVPFGVVGIVFESRPNITVDASALCLKSGNAVILRGGSDAINSNIAIADSLRAALEKAGLPKDCIQAIHSTDRGLVGEMLRAHGLIDLIIPRGGSSLISFVVQNATVPVIETGAGNCHCFVDESADLEKAVAIVVNAKCQRPGTCNAIETLLVHEKVSEKFLPLAAKALQENKVELRADKRAKEILEKSNFKGVKAATGDDWKTEFLDLILAVKTVKNIEEAISHINRHGTMHSEAILSQNKESIEKFMRQVDAACVYSNASTRFTDGNQFGLGMEIGISNQKLHARGPMGLCELCSYKYMIAGNGQVRKLKSDFKHFLERE</sequence>
<keyword evidence="3 7" id="KW-0641">Proline biosynthesis</keyword>
<dbReference type="InterPro" id="IPR016161">
    <property type="entry name" value="Ald_DH/histidinol_DH"/>
</dbReference>
<dbReference type="GO" id="GO:0055129">
    <property type="term" value="P:L-proline biosynthetic process"/>
    <property type="evidence" value="ECO:0007669"/>
    <property type="project" value="UniProtKB-UniRule"/>
</dbReference>
<dbReference type="Gene3D" id="3.40.309.10">
    <property type="entry name" value="Aldehyde Dehydrogenase, Chain A, domain 2"/>
    <property type="match status" value="1"/>
</dbReference>
<dbReference type="GO" id="GO:0005737">
    <property type="term" value="C:cytoplasm"/>
    <property type="evidence" value="ECO:0007669"/>
    <property type="project" value="UniProtKB-SubCell"/>
</dbReference>
<dbReference type="InterPro" id="IPR016162">
    <property type="entry name" value="Ald_DH_N"/>
</dbReference>
<reference evidence="9" key="1">
    <citation type="submission" date="2021-01" db="EMBL/GenBank/DDBJ databases">
        <title>Active Sulfur Cycling in an Early Earth Analoge.</title>
        <authorList>
            <person name="Hahn C.R."/>
            <person name="Youssef N.H."/>
            <person name="Elshahed M."/>
        </authorList>
    </citation>
    <scope>NUCLEOTIDE SEQUENCE</scope>
    <source>
        <strain evidence="9">Zod_Metabat.1151</strain>
    </source>
</reference>
<accession>A0A938YXI5</accession>
<dbReference type="PANTHER" id="PTHR11063">
    <property type="entry name" value="GLUTAMATE SEMIALDEHYDE DEHYDROGENASE"/>
    <property type="match status" value="1"/>
</dbReference>
<dbReference type="GO" id="GO:0004350">
    <property type="term" value="F:glutamate-5-semialdehyde dehydrogenase activity"/>
    <property type="evidence" value="ECO:0007669"/>
    <property type="project" value="UniProtKB-UniRule"/>
</dbReference>
<evidence type="ECO:0000313" key="10">
    <source>
        <dbReference type="Proteomes" id="UP000809243"/>
    </source>
</evidence>
<dbReference type="CDD" id="cd07079">
    <property type="entry name" value="ALDH_F18-19_ProA-GPR"/>
    <property type="match status" value="1"/>
</dbReference>
<keyword evidence="4 7" id="KW-0521">NADP</keyword>
<dbReference type="SUPFAM" id="SSF53720">
    <property type="entry name" value="ALDH-like"/>
    <property type="match status" value="1"/>
</dbReference>
<gene>
    <name evidence="7" type="primary">proA</name>
    <name evidence="9" type="ORF">JW744_04235</name>
</gene>
<dbReference type="PIRSF" id="PIRSF000151">
    <property type="entry name" value="GPR"/>
    <property type="match status" value="1"/>
</dbReference>
<keyword evidence="5 7" id="KW-0560">Oxidoreductase</keyword>
<dbReference type="NCBIfam" id="NF001221">
    <property type="entry name" value="PRK00197.1"/>
    <property type="match status" value="1"/>
</dbReference>
<dbReference type="InterPro" id="IPR015590">
    <property type="entry name" value="Aldehyde_DH_dom"/>
</dbReference>
<comment type="similarity">
    <text evidence="7">Belongs to the gamma-glutamyl phosphate reductase family.</text>
</comment>
<organism evidence="9 10">
    <name type="scientific">Candidatus Iainarchaeum sp</name>
    <dbReference type="NCBI Taxonomy" id="3101447"/>
    <lineage>
        <taxon>Archaea</taxon>
        <taxon>Candidatus Iainarchaeota</taxon>
        <taxon>Candidatus Iainarchaeia</taxon>
        <taxon>Candidatus Iainarchaeales</taxon>
        <taxon>Candidatus Iainarchaeaceae</taxon>
        <taxon>Candidatus Iainarchaeum</taxon>
    </lineage>
</organism>
<evidence type="ECO:0000313" key="9">
    <source>
        <dbReference type="EMBL" id="MBN2067650.1"/>
    </source>
</evidence>
<evidence type="ECO:0000256" key="4">
    <source>
        <dbReference type="ARBA" id="ARBA00022857"/>
    </source>
</evidence>
<dbReference type="InterPro" id="IPR016163">
    <property type="entry name" value="Ald_DH_C"/>
</dbReference>
<dbReference type="Pfam" id="PF00171">
    <property type="entry name" value="Aldedh"/>
    <property type="match status" value="2"/>
</dbReference>
<dbReference type="InterPro" id="IPR020593">
    <property type="entry name" value="G-glutamylP_reductase_CS"/>
</dbReference>
<dbReference type="HAMAP" id="MF_00412">
    <property type="entry name" value="ProA"/>
    <property type="match status" value="1"/>
</dbReference>
<keyword evidence="7" id="KW-0963">Cytoplasm</keyword>
<dbReference type="FunFam" id="3.40.309.10:FF:000006">
    <property type="entry name" value="Gamma-glutamyl phosphate reductase"/>
    <property type="match status" value="1"/>
</dbReference>
<protein>
    <recommendedName>
        <fullName evidence="7">Gamma-glutamyl phosphate reductase</fullName>
        <shortName evidence="7">GPR</shortName>
        <ecNumber evidence="7">1.2.1.41</ecNumber>
    </recommendedName>
    <alternativeName>
        <fullName evidence="7">Glutamate-5-semialdehyde dehydrogenase</fullName>
    </alternativeName>
    <alternativeName>
        <fullName evidence="7">Glutamyl-gamma-semialdehyde dehydrogenase</fullName>
        <shortName evidence="7">GSA dehydrogenase</shortName>
    </alternativeName>
</protein>
<dbReference type="PROSITE" id="PS01223">
    <property type="entry name" value="PROA"/>
    <property type="match status" value="1"/>
</dbReference>
<keyword evidence="2 7" id="KW-0028">Amino-acid biosynthesis</keyword>
<feature type="domain" description="Aldehyde dehydrogenase" evidence="8">
    <location>
        <begin position="8"/>
        <end position="286"/>
    </location>
</feature>
<dbReference type="GO" id="GO:0050661">
    <property type="term" value="F:NADP binding"/>
    <property type="evidence" value="ECO:0007669"/>
    <property type="project" value="InterPro"/>
</dbReference>
<dbReference type="InterPro" id="IPR012134">
    <property type="entry name" value="Glu-5-SA_DH"/>
</dbReference>
<comment type="subcellular location">
    <subcellularLocation>
        <location evidence="7">Cytoplasm</location>
    </subcellularLocation>
</comment>
<dbReference type="EC" id="1.2.1.41" evidence="7"/>
<evidence type="ECO:0000256" key="3">
    <source>
        <dbReference type="ARBA" id="ARBA00022650"/>
    </source>
</evidence>
<evidence type="ECO:0000259" key="8">
    <source>
        <dbReference type="Pfam" id="PF00171"/>
    </source>
</evidence>
<evidence type="ECO:0000256" key="6">
    <source>
        <dbReference type="ARBA" id="ARBA00049024"/>
    </source>
</evidence>
<dbReference type="InterPro" id="IPR000965">
    <property type="entry name" value="GPR_dom"/>
</dbReference>
<proteinExistence type="inferred from homology"/>
<feature type="domain" description="Aldehyde dehydrogenase" evidence="8">
    <location>
        <begin position="317"/>
        <end position="379"/>
    </location>
</feature>
<comment type="caution">
    <text evidence="9">The sequence shown here is derived from an EMBL/GenBank/DDBJ whole genome shotgun (WGS) entry which is preliminary data.</text>
</comment>
<comment type="catalytic activity">
    <reaction evidence="6 7">
        <text>L-glutamate 5-semialdehyde + phosphate + NADP(+) = L-glutamyl 5-phosphate + NADPH + H(+)</text>
        <dbReference type="Rhea" id="RHEA:19541"/>
        <dbReference type="ChEBI" id="CHEBI:15378"/>
        <dbReference type="ChEBI" id="CHEBI:43474"/>
        <dbReference type="ChEBI" id="CHEBI:57783"/>
        <dbReference type="ChEBI" id="CHEBI:58066"/>
        <dbReference type="ChEBI" id="CHEBI:58274"/>
        <dbReference type="ChEBI" id="CHEBI:58349"/>
        <dbReference type="EC" id="1.2.1.41"/>
    </reaction>
</comment>